<name>A0A143QIK8_RHOFA</name>
<accession>A0A143QIK8</accession>
<reference evidence="1 2" key="1">
    <citation type="journal article" date="2016" name="Genome Announc.">
        <title>Complete Genome and Plasmid Sequences for Rhodococcus fascians D188 and Draft Sequences for Rhodococcus Isolates PBTS 1 and PBTS 2.</title>
        <authorList>
            <person name="Stamler R.A."/>
            <person name="Vereecke D."/>
            <person name="Zhang Y."/>
            <person name="Schilkey F."/>
            <person name="Devitt N."/>
            <person name="Randall J.J."/>
        </authorList>
    </citation>
    <scope>NUCLEOTIDE SEQUENCE [LARGE SCALE GENOMIC DNA]</scope>
    <source>
        <strain evidence="1 2">PBTS2</strain>
    </source>
</reference>
<dbReference type="AlphaFoldDB" id="A0A143QIK8"/>
<sequence length="80" mass="8685">MGHFEIGDTVVAVRNLGRVRWRSGIPKGTVGIVVGIDWLGDARVDFTADPSMRGRGEAVEHIVADGDVRTVRSAPRRLFG</sequence>
<reference evidence="2" key="2">
    <citation type="submission" date="2016-04" db="EMBL/GenBank/DDBJ databases">
        <title>Complete Genome and Plasmid Sequences for Rhodococcus fascians D188 and Draft Sequences for Rhodococcus spp. Isolates PBTS 1 and PBTS 2.</title>
        <authorList>
            <person name="Stamer R."/>
            <person name="Vereecke D."/>
            <person name="Zhang Y."/>
            <person name="Schilkey F."/>
            <person name="Devitt N."/>
            <person name="Randall J."/>
        </authorList>
    </citation>
    <scope>NUCLEOTIDE SEQUENCE [LARGE SCALE GENOMIC DNA]</scope>
    <source>
        <strain evidence="2">PBTS2</strain>
    </source>
</reference>
<dbReference type="EMBL" id="CP015220">
    <property type="protein sequence ID" value="AMY23005.1"/>
    <property type="molecule type" value="Genomic_DNA"/>
</dbReference>
<keyword evidence="2" id="KW-1185">Reference proteome</keyword>
<dbReference type="OrthoDB" id="4468558at2"/>
<dbReference type="PATRIC" id="fig|1653479.3.peg.1722"/>
<proteinExistence type="predicted"/>
<organism evidence="1 2">
    <name type="scientific">Rhodococcoides fascians</name>
    <name type="common">Rhodococcus fascians</name>
    <dbReference type="NCBI Taxonomy" id="1828"/>
    <lineage>
        <taxon>Bacteria</taxon>
        <taxon>Bacillati</taxon>
        <taxon>Actinomycetota</taxon>
        <taxon>Actinomycetes</taxon>
        <taxon>Mycobacteriales</taxon>
        <taxon>Nocardiaceae</taxon>
        <taxon>Rhodococcoides</taxon>
    </lineage>
</organism>
<gene>
    <name evidence="1" type="ORF">A3Q41_01701</name>
</gene>
<evidence type="ECO:0000313" key="2">
    <source>
        <dbReference type="Proteomes" id="UP000076038"/>
    </source>
</evidence>
<protein>
    <submittedName>
        <fullName evidence="1">Uncharacterized protein</fullName>
    </submittedName>
</protein>
<dbReference type="KEGG" id="rhs:A3Q41_01701"/>
<dbReference type="RefSeq" id="WP_032407893.1">
    <property type="nucleotide sequence ID" value="NZ_CAKKLU010000010.1"/>
</dbReference>
<dbReference type="Proteomes" id="UP000076038">
    <property type="component" value="Chromosome"/>
</dbReference>
<evidence type="ECO:0000313" key="1">
    <source>
        <dbReference type="EMBL" id="AMY23005.1"/>
    </source>
</evidence>